<dbReference type="RefSeq" id="WP_339599473.1">
    <property type="nucleotide sequence ID" value="NZ_JBBHLC010000031.1"/>
</dbReference>
<evidence type="ECO:0008006" key="4">
    <source>
        <dbReference type="Google" id="ProtNLM"/>
    </source>
</evidence>
<evidence type="ECO:0000313" key="2">
    <source>
        <dbReference type="EMBL" id="MEJ5864080.1"/>
    </source>
</evidence>
<comment type="caution">
    <text evidence="2">The sequence shown here is derived from an EMBL/GenBank/DDBJ whole genome shotgun (WGS) entry which is preliminary data.</text>
</comment>
<feature type="transmembrane region" description="Helical" evidence="1">
    <location>
        <begin position="33"/>
        <end position="50"/>
    </location>
</feature>
<reference evidence="2 3" key="1">
    <citation type="submission" date="2024-02" db="EMBL/GenBank/DDBJ databases">
        <title>Identification of pathogenicity and growth-promoting function of Pseudomonas putida variant.</title>
        <authorList>
            <person name="Sun J."/>
        </authorList>
    </citation>
    <scope>NUCLEOTIDE SEQUENCE [LARGE SCALE GENOMIC DNA]</scope>
    <source>
        <strain evidence="2 3">A03</strain>
    </source>
</reference>
<organism evidence="2 3">
    <name type="scientific">Pseudomonas farsensis</name>
    <dbReference type="NCBI Taxonomy" id="2745492"/>
    <lineage>
        <taxon>Bacteria</taxon>
        <taxon>Pseudomonadati</taxon>
        <taxon>Pseudomonadota</taxon>
        <taxon>Gammaproteobacteria</taxon>
        <taxon>Pseudomonadales</taxon>
        <taxon>Pseudomonadaceae</taxon>
        <taxon>Pseudomonas</taxon>
    </lineage>
</organism>
<feature type="transmembrane region" description="Helical" evidence="1">
    <location>
        <begin position="128"/>
        <end position="148"/>
    </location>
</feature>
<name>A0ABU8QTS9_9PSED</name>
<proteinExistence type="predicted"/>
<keyword evidence="1" id="KW-0812">Transmembrane</keyword>
<keyword evidence="1" id="KW-0472">Membrane</keyword>
<dbReference type="EMBL" id="JBBHLC010000031">
    <property type="protein sequence ID" value="MEJ5864080.1"/>
    <property type="molecule type" value="Genomic_DNA"/>
</dbReference>
<evidence type="ECO:0000256" key="1">
    <source>
        <dbReference type="SAM" id="Phobius"/>
    </source>
</evidence>
<keyword evidence="3" id="KW-1185">Reference proteome</keyword>
<feature type="transmembrane region" description="Helical" evidence="1">
    <location>
        <begin position="96"/>
        <end position="116"/>
    </location>
</feature>
<gene>
    <name evidence="2" type="ORF">V7S98_12680</name>
</gene>
<feature type="transmembrane region" description="Helical" evidence="1">
    <location>
        <begin position="168"/>
        <end position="189"/>
    </location>
</feature>
<evidence type="ECO:0000313" key="3">
    <source>
        <dbReference type="Proteomes" id="UP001380290"/>
    </source>
</evidence>
<sequence length="193" mass="21650">MPETTYTPNQPGPTTAHPINKHRPFYVVSKGKFLTLWVLSIGLYQIYWAYKNWKQLERSKGEKLWPIARAFFALFFTHALYREADNQLKRDGSDFQWRPVGLATLFVIGLLISNLADTLARRNIGFPIADMVSLGILPVTGWIAWLGQRGLNAAAGDPEGRSNARFTPLNYVLMVLGALILVLACYGLTLPAQ</sequence>
<accession>A0ABU8QTS9</accession>
<feature type="transmembrane region" description="Helical" evidence="1">
    <location>
        <begin position="62"/>
        <end position="81"/>
    </location>
</feature>
<protein>
    <recommendedName>
        <fullName evidence="4">DUF4234 domain-containing protein</fullName>
    </recommendedName>
</protein>
<dbReference type="Proteomes" id="UP001380290">
    <property type="component" value="Unassembled WGS sequence"/>
</dbReference>
<keyword evidence="1" id="KW-1133">Transmembrane helix</keyword>